<sequence>MREAPRDWRMADIETLCRGFGIACTPPRQGSHYKVKHQSVAQILTIPAHRPIKPVYIRELVKFVDAVREQAE</sequence>
<dbReference type="eggNOG" id="ENOG5033DZ7">
    <property type="taxonomic scope" value="Bacteria"/>
</dbReference>
<dbReference type="HOGENOM" id="CLU_164851_1_1_5"/>
<organism evidence="1 2">
    <name type="scientific">Sphingomonas taxi</name>
    <dbReference type="NCBI Taxonomy" id="1549858"/>
    <lineage>
        <taxon>Bacteria</taxon>
        <taxon>Pseudomonadati</taxon>
        <taxon>Pseudomonadota</taxon>
        <taxon>Alphaproteobacteria</taxon>
        <taxon>Sphingomonadales</taxon>
        <taxon>Sphingomonadaceae</taxon>
        <taxon>Sphingomonas</taxon>
    </lineage>
</organism>
<dbReference type="STRING" id="1549858.MC45_13125"/>
<keyword evidence="2" id="KW-1185">Reference proteome</keyword>
<reference evidence="1 2" key="1">
    <citation type="submission" date="2014-09" db="EMBL/GenBank/DDBJ databases">
        <title>Using Illumina technology Improving SMRT sequencing Genome Assembly by RASTools.</title>
        <authorList>
            <person name="Zhou Y."/>
            <person name="Ma T."/>
            <person name="Liu T."/>
        </authorList>
    </citation>
    <scope>NUCLEOTIDE SEQUENCE [LARGE SCALE GENOMIC DNA]</scope>
    <source>
        <strain evidence="1 2">ATCC 55669</strain>
    </source>
</reference>
<dbReference type="AlphaFoldDB" id="A0A097EL24"/>
<gene>
    <name evidence="1" type="ORF">MC45_13125</name>
</gene>
<dbReference type="KEGG" id="stax:MC45_13125"/>
<name>A0A097EL24_9SPHN</name>
<proteinExistence type="predicted"/>
<evidence type="ECO:0000313" key="2">
    <source>
        <dbReference type="Proteomes" id="UP000033200"/>
    </source>
</evidence>
<evidence type="ECO:0008006" key="3">
    <source>
        <dbReference type="Google" id="ProtNLM"/>
    </source>
</evidence>
<protein>
    <recommendedName>
        <fullName evidence="3">Type II toxin-antitoxin system HicA family toxin</fullName>
    </recommendedName>
</protein>
<dbReference type="Proteomes" id="UP000033200">
    <property type="component" value="Chromosome"/>
</dbReference>
<dbReference type="SUPFAM" id="SSF54786">
    <property type="entry name" value="YcfA/nrd intein domain"/>
    <property type="match status" value="1"/>
</dbReference>
<dbReference type="EMBL" id="CP009571">
    <property type="protein sequence ID" value="AIT08242.1"/>
    <property type="molecule type" value="Genomic_DNA"/>
</dbReference>
<accession>A0A097EL24</accession>
<evidence type="ECO:0000313" key="1">
    <source>
        <dbReference type="EMBL" id="AIT08242.1"/>
    </source>
</evidence>